<dbReference type="RefSeq" id="WP_094263549.1">
    <property type="nucleotide sequence ID" value="NZ_NOWF01000003.1"/>
</dbReference>
<dbReference type="InterPro" id="IPR016120">
    <property type="entry name" value="Sig_transdc_His_kin_SpoOB"/>
</dbReference>
<comment type="caution">
    <text evidence="6">The sequence shown here is derived from an EMBL/GenBank/DDBJ whole genome shotgun (WGS) entry which is preliminary data.</text>
</comment>
<feature type="transmembrane region" description="Helical" evidence="4">
    <location>
        <begin position="27"/>
        <end position="47"/>
    </location>
</feature>
<evidence type="ECO:0000259" key="5">
    <source>
        <dbReference type="Pfam" id="PF14689"/>
    </source>
</evidence>
<dbReference type="EMBL" id="NOWF01000003">
    <property type="protein sequence ID" value="OYD08244.1"/>
    <property type="molecule type" value="Genomic_DNA"/>
</dbReference>
<keyword evidence="1" id="KW-0597">Phosphoprotein</keyword>
<gene>
    <name evidence="6" type="ORF">CHM34_05165</name>
</gene>
<dbReference type="OrthoDB" id="2375606at2"/>
<keyword evidence="2" id="KW-0808">Transferase</keyword>
<accession>A0A235B7G5</accession>
<evidence type="ECO:0000313" key="6">
    <source>
        <dbReference type="EMBL" id="OYD08244.1"/>
    </source>
</evidence>
<dbReference type="GO" id="GO:0000155">
    <property type="term" value="F:phosphorelay sensor kinase activity"/>
    <property type="evidence" value="ECO:0007669"/>
    <property type="project" value="InterPro"/>
</dbReference>
<keyword evidence="7" id="KW-1185">Reference proteome</keyword>
<dbReference type="Proteomes" id="UP000215459">
    <property type="component" value="Unassembled WGS sequence"/>
</dbReference>
<organism evidence="6 7">
    <name type="scientific">Paludifilum halophilum</name>
    <dbReference type="NCBI Taxonomy" id="1642702"/>
    <lineage>
        <taxon>Bacteria</taxon>
        <taxon>Bacillati</taxon>
        <taxon>Bacillota</taxon>
        <taxon>Bacilli</taxon>
        <taxon>Bacillales</taxon>
        <taxon>Thermoactinomycetaceae</taxon>
        <taxon>Paludifilum</taxon>
    </lineage>
</organism>
<keyword evidence="3" id="KW-0418">Kinase</keyword>
<evidence type="ECO:0000256" key="2">
    <source>
        <dbReference type="ARBA" id="ARBA00022679"/>
    </source>
</evidence>
<dbReference type="Gene3D" id="1.10.287.130">
    <property type="match status" value="1"/>
</dbReference>
<dbReference type="SUPFAM" id="SSF55890">
    <property type="entry name" value="Sporulation response regulatory protein Spo0B"/>
    <property type="match status" value="1"/>
</dbReference>
<keyword evidence="4" id="KW-0812">Transmembrane</keyword>
<keyword evidence="4" id="KW-0472">Membrane</keyword>
<protein>
    <recommendedName>
        <fullName evidence="5">SpoOB alpha-helical domain-containing protein</fullName>
    </recommendedName>
</protein>
<name>A0A235B7G5_9BACL</name>
<proteinExistence type="predicted"/>
<keyword evidence="4" id="KW-1133">Transmembrane helix</keyword>
<evidence type="ECO:0000256" key="3">
    <source>
        <dbReference type="ARBA" id="ARBA00022777"/>
    </source>
</evidence>
<evidence type="ECO:0000256" key="1">
    <source>
        <dbReference type="ARBA" id="ARBA00022553"/>
    </source>
</evidence>
<dbReference type="AlphaFoldDB" id="A0A235B7G5"/>
<feature type="domain" description="SpoOB alpha-helical" evidence="5">
    <location>
        <begin position="61"/>
        <end position="115"/>
    </location>
</feature>
<evidence type="ECO:0000256" key="4">
    <source>
        <dbReference type="SAM" id="Phobius"/>
    </source>
</evidence>
<reference evidence="6 7" key="1">
    <citation type="submission" date="2017-07" db="EMBL/GenBank/DDBJ databases">
        <title>The genome sequence of Paludifilum halophilum highlights mechanisms for microbial adaptation to high salt environemnts.</title>
        <authorList>
            <person name="Belbahri L."/>
        </authorList>
    </citation>
    <scope>NUCLEOTIDE SEQUENCE [LARGE SCALE GENOMIC DNA]</scope>
    <source>
        <strain evidence="6 7">DSM 102817</strain>
    </source>
</reference>
<dbReference type="InterPro" id="IPR039506">
    <property type="entry name" value="SPOB_a"/>
</dbReference>
<sequence>MEDGWTYGFKHFAPACGFILLMALQPWGWSVGVPLGFLTVCMLLRGWKRFGRALEKQCRLRNADETLQLLSRHRHDWMNHVQVVTGYASMGQAQRIPPYLEKQVNRLQEERLISRVEPSFLALTLVTLPQEYPEWQWEIHVDESARRLTFRDGERIQAALKEVLSRLTPFSGDGEDPAEIWLRLWKEGKEVRLTLDPELPVDHLPSTIDREELRDRIKRWKAVLQPEAESMTIRFPG</sequence>
<evidence type="ECO:0000313" key="7">
    <source>
        <dbReference type="Proteomes" id="UP000215459"/>
    </source>
</evidence>
<dbReference type="Pfam" id="PF14689">
    <property type="entry name" value="SPOB_a"/>
    <property type="match status" value="1"/>
</dbReference>